<proteinExistence type="predicted"/>
<dbReference type="PROSITE" id="PS51257">
    <property type="entry name" value="PROKAR_LIPOPROTEIN"/>
    <property type="match status" value="1"/>
</dbReference>
<dbReference type="EMBL" id="CP010899">
    <property type="protein sequence ID" value="ALA97862.1"/>
    <property type="molecule type" value="Genomic_DNA"/>
</dbReference>
<organism evidence="2 3">
    <name type="scientific">Spiroplasma kunkelii CR2-3x</name>
    <dbReference type="NCBI Taxonomy" id="273035"/>
    <lineage>
        <taxon>Bacteria</taxon>
        <taxon>Bacillati</taxon>
        <taxon>Mycoplasmatota</taxon>
        <taxon>Mollicutes</taxon>
        <taxon>Entomoplasmatales</taxon>
        <taxon>Spiroplasmataceae</taxon>
        <taxon>Spiroplasma</taxon>
    </lineage>
</organism>
<reference evidence="2 3" key="1">
    <citation type="journal article" date="2015" name="Genome Announc.">
        <title>Complete Genome Sequence of Spiroplasma kunkelii Strain CR2-3x, Causal Agent of Corn Stunt Disease in Zea mays L.</title>
        <authorList>
            <person name="Davis R.E."/>
            <person name="Shao J."/>
            <person name="Dally E.L."/>
            <person name="Zhao Y."/>
            <person name="Gasparich G.E."/>
            <person name="Gaynor B.J."/>
            <person name="Athey J.C."/>
            <person name="Harrison N.A."/>
            <person name="Donofrio N."/>
        </authorList>
    </citation>
    <scope>NUCLEOTIDE SEQUENCE [LARGE SCALE GENOMIC DNA]</scope>
    <source>
        <strain evidence="2 3">CR2-3x</strain>
    </source>
</reference>
<name>A0A0K2JHG8_SPIKU</name>
<feature type="region of interest" description="Disordered" evidence="1">
    <location>
        <begin position="112"/>
        <end position="134"/>
    </location>
</feature>
<keyword evidence="3" id="KW-1185">Reference proteome</keyword>
<dbReference type="InterPro" id="IPR054816">
    <property type="entry name" value="Lipoprotein_mollicutes-type_CS"/>
</dbReference>
<dbReference type="KEGG" id="skn:SKUN_00976"/>
<dbReference type="InterPro" id="IPR022160">
    <property type="entry name" value="Phage_1-C74_Orf1"/>
</dbReference>
<gene>
    <name evidence="2" type="ORF">SKUN_00976</name>
</gene>
<dbReference type="RefSeq" id="WP_053391037.1">
    <property type="nucleotide sequence ID" value="NZ_CP010899.1"/>
</dbReference>
<accession>A0A0K2JHG8</accession>
<dbReference type="Pfam" id="PF12461">
    <property type="entry name" value="DUF3688"/>
    <property type="match status" value="1"/>
</dbReference>
<dbReference type="Proteomes" id="UP000062963">
    <property type="component" value="Chromosome"/>
</dbReference>
<dbReference type="AlphaFoldDB" id="A0A0K2JHG8"/>
<evidence type="ECO:0000313" key="2">
    <source>
        <dbReference type="EMBL" id="ALA97862.1"/>
    </source>
</evidence>
<evidence type="ECO:0000256" key="1">
    <source>
        <dbReference type="SAM" id="MobiDB-lite"/>
    </source>
</evidence>
<dbReference type="NCBIfam" id="NF045726">
    <property type="entry name" value="XXplasma_LP"/>
    <property type="match status" value="1"/>
</dbReference>
<sequence length="134" mass="15904">MKKWISILGTIVLTATSTTTLISCNKENNNENGASNKQKPSPENSNWKLITNYYWLKNNFDNKYYFVIWKQSYSNEWELKKFKHDSKYDMRIENYIEGNRFKGLYRWDGNGEPETPTINKNTGKITDWKKQKGT</sequence>
<dbReference type="NCBIfam" id="NF038029">
    <property type="entry name" value="LP_plasma"/>
    <property type="match status" value="1"/>
</dbReference>
<evidence type="ECO:0000313" key="3">
    <source>
        <dbReference type="Proteomes" id="UP000062963"/>
    </source>
</evidence>
<protein>
    <submittedName>
        <fullName evidence="2">Spiroplasmavirus-related protein</fullName>
    </submittedName>
</protein>
<dbReference type="PATRIC" id="fig|273035.7.peg.1200"/>